<accession>A0A8B0SLJ6</accession>
<reference evidence="2" key="2">
    <citation type="submission" date="2021-04" db="EMBL/GenBank/DDBJ databases">
        <title>Complete Genome and methylome analysis of Thiothrix fructosivorans ATCC 49748.</title>
        <authorList>
            <person name="Fomenkov A."/>
            <person name="Sun L."/>
            <person name="Vincze T."/>
            <person name="Grabovich M.Y."/>
            <person name="Roberts R.J."/>
        </authorList>
    </citation>
    <scope>NUCLEOTIDE SEQUENCE</scope>
    <source>
        <strain evidence="2">ATCC 49748</strain>
    </source>
</reference>
<reference evidence="1 3" key="1">
    <citation type="submission" date="2021-03" db="EMBL/GenBank/DDBJ databases">
        <title>Draft genome and methylome analysis of Thiotrix fructosivoruns ATCC 49748.</title>
        <authorList>
            <person name="Fomenkov A."/>
            <person name="Grabovich M.Y."/>
            <person name="Roberts R.J."/>
        </authorList>
    </citation>
    <scope>NUCLEOTIDE SEQUENCE [LARGE SCALE GENOMIC DNA]</scope>
    <source>
        <strain evidence="1 3">ATCC 49748</strain>
    </source>
</reference>
<dbReference type="Proteomes" id="UP000664466">
    <property type="component" value="Unassembled WGS sequence"/>
</dbReference>
<keyword evidence="3" id="KW-1185">Reference proteome</keyword>
<dbReference type="RefSeq" id="WP_207250001.1">
    <property type="nucleotide sequence ID" value="NZ_JAFMPM010000006.1"/>
</dbReference>
<evidence type="ECO:0000313" key="3">
    <source>
        <dbReference type="Proteomes" id="UP000664466"/>
    </source>
</evidence>
<gene>
    <name evidence="2" type="ORF">J1836_007735</name>
    <name evidence="1" type="ORF">J1836_05090</name>
</gene>
<proteinExistence type="predicted"/>
<name>A0A8B0SLJ6_9GAMM</name>
<dbReference type="EMBL" id="JAFMPM010000006">
    <property type="protein sequence ID" value="MBO0612308.1"/>
    <property type="molecule type" value="Genomic_DNA"/>
</dbReference>
<organism evidence="2">
    <name type="scientific">Thiothrix fructosivorans</name>
    <dbReference type="NCBI Taxonomy" id="111770"/>
    <lineage>
        <taxon>Bacteria</taxon>
        <taxon>Pseudomonadati</taxon>
        <taxon>Pseudomonadota</taxon>
        <taxon>Gammaproteobacteria</taxon>
        <taxon>Thiotrichales</taxon>
        <taxon>Thiotrichaceae</taxon>
        <taxon>Thiothrix</taxon>
    </lineage>
</organism>
<evidence type="ECO:0000313" key="1">
    <source>
        <dbReference type="EMBL" id="MBO0612308.1"/>
    </source>
</evidence>
<dbReference type="EMBL" id="CP072748">
    <property type="protein sequence ID" value="QTX12206.1"/>
    <property type="molecule type" value="Genomic_DNA"/>
</dbReference>
<dbReference type="AlphaFoldDB" id="A0A8B0SLJ6"/>
<evidence type="ECO:0000313" key="2">
    <source>
        <dbReference type="EMBL" id="QTX12206.1"/>
    </source>
</evidence>
<protein>
    <submittedName>
        <fullName evidence="2">DUF2889 domain-containing protein</fullName>
    </submittedName>
</protein>
<sequence>MPLSTPNPRSPLHTRSLTFQGYQREDGLFDIEGHLIDTKPFDIPNTDRGGIIPTGGALHEMRIRITLDQAMVIHAAEAVTEWAPFHYCQGGPATFSRLVGEKIGPGWNNRVKELLGKTKGCTHITEMLAQLATTAFQSMYSHRRQAETQVIDTKPVILDTCFALASDSPVVEQHWPLFYQPKATP</sequence>
<dbReference type="Pfam" id="PF11136">
    <property type="entry name" value="DUF2889"/>
    <property type="match status" value="1"/>
</dbReference>
<dbReference type="InterPro" id="IPR021312">
    <property type="entry name" value="DUF2889"/>
</dbReference>